<feature type="compositionally biased region" description="Polar residues" evidence="1">
    <location>
        <begin position="41"/>
        <end position="62"/>
    </location>
</feature>
<protein>
    <submittedName>
        <fullName evidence="2">Uncharacterized protein</fullName>
    </submittedName>
</protein>
<reference evidence="2" key="1">
    <citation type="submission" date="2021-01" db="EMBL/GenBank/DDBJ databases">
        <authorList>
            <person name="Kaushik A."/>
        </authorList>
    </citation>
    <scope>NUCLEOTIDE SEQUENCE</scope>
    <source>
        <strain evidence="2">AG4-RS23</strain>
    </source>
</reference>
<organism evidence="2 3">
    <name type="scientific">Rhizoctonia solani</name>
    <dbReference type="NCBI Taxonomy" id="456999"/>
    <lineage>
        <taxon>Eukaryota</taxon>
        <taxon>Fungi</taxon>
        <taxon>Dikarya</taxon>
        <taxon>Basidiomycota</taxon>
        <taxon>Agaricomycotina</taxon>
        <taxon>Agaricomycetes</taxon>
        <taxon>Cantharellales</taxon>
        <taxon>Ceratobasidiaceae</taxon>
        <taxon>Rhizoctonia</taxon>
    </lineage>
</organism>
<dbReference type="EMBL" id="CAJMWY010003640">
    <property type="protein sequence ID" value="CAE6504396.1"/>
    <property type="molecule type" value="Genomic_DNA"/>
</dbReference>
<accession>A0A8H3HE02</accession>
<sequence>MNAGDENTSFGAGAASIALAASALSEAAQALSEAAATLSAMGQNENASSKGYKSFESTTQGFDSHEADKEKDHVREIDDDDASSVDANTGNNLYRKDATPESNTMTPHIGGSAHVASQSQAQQEPHGGHKQLSAKLLDGLLYPGRFYLVLEEEFDALPLVLAYATIGKRTTCYVPTSGSLLPWESIISAIIPGREVRSAVSFSGNSILQLSEVVEKLASSNDGSVLILRPNFISQANQTRAHSTSESVIFWGLPGPNYWPDIIDTIQQSRHALLVLNRREYLDPACQAFFTECSGFVLHPRNLDLSSFENTNIFADFRDSVHYVLSRHQHSLNIQSIYEGLLQAGLSDMTRLGFVTRNPSEKIDLVNKFIARVFLRGRTEDGSPRFRPDGQGLQVPERIMKKLGTLPSDAAQFRKIGQRPAADQSNAISGSIQGSAINTPRSLPPHTDVALSGTPPPTSYYNIPSNSNPAAFTHRPGRWRITLLSDADTIPLIFYLAEQHPKGVCAISHSQTTVPYENLFSKISKYGVVATGKKLRSLEKALGQFSSEDVRSGLCLLRGHSTNGEDRPHNFDYVRADALIYWGLPTSNSFLWPSRVTQNQFTHVYLIISPNQVSLVNSLTGITFPEHPDATLLNARGHDTLLHPMREKARLFLWDIDRATVRTISQASPLFLIPLKMSKKGANNFSGSAAELALAASALAEAAQALSEAAAALSSMSQDVKSPSTVYESLENTPQVSESPGRDEEDDSVQDIDDDASSVGANTGNNVYPRDITPQDQYDLVPRPESPAPITGDYQVQPESFSEQETLDLGSLDEIICPGHFYVVLEEEFDALPLILAYATAGKRTVCYVPTSGSLIPWESIMSSVIPDRQVRSAVSMMGSNIMQLGEVIEEFVSSNEGSVLVLRPTFIGRVNETRAHSAGDSLIVWGIPGQKFWPSTIQAVQQSKHTLFILSHREFRNPKRQPFFTELGSGFVVHPRHRVFNSFKPGSIMTSFRESVQRTISRTQHSQNIQSIYEELLESPINDTAHLHFVTESSAERIEVVNKFAARVFLRGRTQDGSQRFTFNSQGLQIPDKTHRRLGALFKTRPQPGQNPHPGVGTNVNPKPKTTPSNPPLNNTPVFAHRPGRWRITLQEEADVIPLICYLAKQHPTSVCVISHSQSATPYRDLFEKISSHQVFTSGQAPLSFESAVGQFLQREVEAGLCLLRGITSPMGNTSLNFQKATASALIYWGLPPQDSFLWPSRISQNQFEHVYLITAPAHLLTVMSLIGAAFQEHPDSDSLVMQGPASLLHAGREKARQTLINLPRGTIDDMAGLKLKSGLNMGADNFAQGAAGIALAASALAEAAQALSEAAAALSDMSQDFEPSSAVYSSLDNAAQVTKNQAKNDEEDPLQENDDDDASSVGANTGNNVYRRDTSPLDPYTPGPPHTYYAPITVNAQEQPRSFGEQKQFGVNPLDEILFPGHFYIVLEEEFDALPLILAYATAGKRTVCYVPTSGSLIPWESIMSSVIPDRQVRSAVSMMGSNIMQLGEVIEEFVSSNEGSVLVLRPTFIGRVNETRAHSAGDSLIVWGIPGQKFWPGTIQAVQQSKHTLFILSHREFHNPNRQAFFKRLGPDFTELLESSINDTTHLHFMAENSTERIEVVNKFAARVFLRGRAQDGSPKFALSGQGLQIPDKTHRRLGALFGTRAQPSQNRPTQQNPLFLRTSPEHTVELD</sequence>
<feature type="compositionally biased region" description="Polar residues" evidence="1">
    <location>
        <begin position="431"/>
        <end position="441"/>
    </location>
</feature>
<evidence type="ECO:0000313" key="2">
    <source>
        <dbReference type="EMBL" id="CAE6504396.1"/>
    </source>
</evidence>
<feature type="region of interest" description="Disordered" evidence="1">
    <location>
        <begin position="30"/>
        <end position="130"/>
    </location>
</feature>
<feature type="compositionally biased region" description="Acidic residues" evidence="1">
    <location>
        <begin position="1387"/>
        <end position="1400"/>
    </location>
</feature>
<feature type="region of interest" description="Disordered" evidence="1">
    <location>
        <begin position="1688"/>
        <end position="1715"/>
    </location>
</feature>
<feature type="compositionally biased region" description="Polar residues" evidence="1">
    <location>
        <begin position="723"/>
        <end position="738"/>
    </location>
</feature>
<feature type="compositionally biased region" description="Polar residues" evidence="1">
    <location>
        <begin position="1689"/>
        <end position="1701"/>
    </location>
</feature>
<gene>
    <name evidence="2" type="ORF">RDB_LOCUS127392</name>
</gene>
<comment type="caution">
    <text evidence="2">The sequence shown here is derived from an EMBL/GenBank/DDBJ whole genome shotgun (WGS) entry which is preliminary data.</text>
</comment>
<feature type="compositionally biased region" description="Basic and acidic residues" evidence="1">
    <location>
        <begin position="63"/>
        <end position="76"/>
    </location>
</feature>
<feature type="compositionally biased region" description="Acidic residues" evidence="1">
    <location>
        <begin position="743"/>
        <end position="756"/>
    </location>
</feature>
<feature type="region of interest" description="Disordered" evidence="1">
    <location>
        <begin position="431"/>
        <end position="454"/>
    </location>
</feature>
<evidence type="ECO:0000256" key="1">
    <source>
        <dbReference type="SAM" id="MobiDB-lite"/>
    </source>
</evidence>
<feature type="region of interest" description="Disordered" evidence="1">
    <location>
        <begin position="1379"/>
        <end position="1432"/>
    </location>
</feature>
<feature type="region of interest" description="Disordered" evidence="1">
    <location>
        <begin position="723"/>
        <end position="775"/>
    </location>
</feature>
<feature type="compositionally biased region" description="Low complexity" evidence="1">
    <location>
        <begin position="30"/>
        <end position="40"/>
    </location>
</feature>
<dbReference type="Proteomes" id="UP000663861">
    <property type="component" value="Unassembled WGS sequence"/>
</dbReference>
<name>A0A8H3HE02_9AGAM</name>
<proteinExistence type="predicted"/>
<feature type="compositionally biased region" description="Low complexity" evidence="1">
    <location>
        <begin position="1099"/>
        <end position="1119"/>
    </location>
</feature>
<feature type="region of interest" description="Disordered" evidence="1">
    <location>
        <begin position="1084"/>
        <end position="1120"/>
    </location>
</feature>
<evidence type="ECO:0000313" key="3">
    <source>
        <dbReference type="Proteomes" id="UP000663861"/>
    </source>
</evidence>